<dbReference type="Proteomes" id="UP001059041">
    <property type="component" value="Linkage Group LG11"/>
</dbReference>
<evidence type="ECO:0000313" key="2">
    <source>
        <dbReference type="Proteomes" id="UP001059041"/>
    </source>
</evidence>
<accession>A0A9W7WKY9</accession>
<organism evidence="1 2">
    <name type="scientific">Triplophysa rosa</name>
    <name type="common">Cave loach</name>
    <dbReference type="NCBI Taxonomy" id="992332"/>
    <lineage>
        <taxon>Eukaryota</taxon>
        <taxon>Metazoa</taxon>
        <taxon>Chordata</taxon>
        <taxon>Craniata</taxon>
        <taxon>Vertebrata</taxon>
        <taxon>Euteleostomi</taxon>
        <taxon>Actinopterygii</taxon>
        <taxon>Neopterygii</taxon>
        <taxon>Teleostei</taxon>
        <taxon>Ostariophysi</taxon>
        <taxon>Cypriniformes</taxon>
        <taxon>Nemacheilidae</taxon>
        <taxon>Triplophysa</taxon>
    </lineage>
</organism>
<name>A0A9W7WKY9_TRIRA</name>
<comment type="caution">
    <text evidence="1">The sequence shown here is derived from an EMBL/GenBank/DDBJ whole genome shotgun (WGS) entry which is preliminary data.</text>
</comment>
<sequence>MLAWRTVVYGGRGGAALVLSSTLLWLLGSRPAISQLSGSPEFPHHCTDRARSIQASKKKHQDHTQLDFCPFRILEGRSAHFFLISLLRYLAVTFTLTSPRRNIWPPFPNFRLQYLTLPTHLPRFSCF</sequence>
<gene>
    <name evidence="1" type="ORF">IRJ41_011779</name>
</gene>
<dbReference type="AlphaFoldDB" id="A0A9W7WKY9"/>
<reference evidence="1" key="1">
    <citation type="submission" date="2021-02" db="EMBL/GenBank/DDBJ databases">
        <title>Comparative genomics reveals that relaxation of natural selection precedes convergent phenotypic evolution of cavefish.</title>
        <authorList>
            <person name="Peng Z."/>
        </authorList>
    </citation>
    <scope>NUCLEOTIDE SEQUENCE</scope>
    <source>
        <tissue evidence="1">Muscle</tissue>
    </source>
</reference>
<keyword evidence="2" id="KW-1185">Reference proteome</keyword>
<evidence type="ECO:0000313" key="1">
    <source>
        <dbReference type="EMBL" id="KAI7803794.1"/>
    </source>
</evidence>
<proteinExistence type="predicted"/>
<dbReference type="EMBL" id="JAFHDT010000011">
    <property type="protein sequence ID" value="KAI7803794.1"/>
    <property type="molecule type" value="Genomic_DNA"/>
</dbReference>
<protein>
    <submittedName>
        <fullName evidence="1">Uncharacterized protein</fullName>
    </submittedName>
</protein>